<dbReference type="PROSITE" id="PS00626">
    <property type="entry name" value="RCC1_2"/>
    <property type="match status" value="1"/>
</dbReference>
<reference evidence="4 5" key="1">
    <citation type="journal article" date="2023" name="IMA Fungus">
        <title>Comparative genomic study of the Penicillium genus elucidates a diverse pangenome and 15 lateral gene transfer events.</title>
        <authorList>
            <person name="Petersen C."/>
            <person name="Sorensen T."/>
            <person name="Nielsen M.R."/>
            <person name="Sondergaard T.E."/>
            <person name="Sorensen J.L."/>
            <person name="Fitzpatrick D.A."/>
            <person name="Frisvad J.C."/>
            <person name="Nielsen K.L."/>
        </authorList>
    </citation>
    <scope>NUCLEOTIDE SEQUENCE [LARGE SCALE GENOMIC DNA]</scope>
    <source>
        <strain evidence="4 5">IBT 3361</strain>
    </source>
</reference>
<name>A0ABQ8WVJ9_PENCH</name>
<proteinExistence type="predicted"/>
<dbReference type="Pfam" id="PF00415">
    <property type="entry name" value="RCC1"/>
    <property type="match status" value="2"/>
</dbReference>
<dbReference type="PROSITE" id="PS50012">
    <property type="entry name" value="RCC1_3"/>
    <property type="match status" value="4"/>
</dbReference>
<feature type="repeat" description="RCC1" evidence="2">
    <location>
        <begin position="1"/>
        <end position="71"/>
    </location>
</feature>
<dbReference type="PANTHER" id="PTHR22870:SF466">
    <property type="entry name" value="ANKYRIN REPEAT-CONTAINING PROTEIN"/>
    <property type="match status" value="1"/>
</dbReference>
<sequence length="471" mass="48857">MRLFAFGSNGSGQLGIGHEEDVPTPTQCLFAQTETSQGPQMTTIQSTSLADESGVTTIAAGGNHTLLLTTSGSIYAAGCNADGRCGLHRATKTPKEHGSDDNRNILRFRRMIISDAASDTEVSNFKHVSATWEGTIAVASVPRSSNNVDHGDTPDMEDRVFVFGSSPKGELGLGQNTTAPVPGTCIPSFPPTDLRVTALASGMAHSAAVLSNGHVYGWGAARKGQLGRDNRDAKIAYSPVRILVPFFAEAVACGREFTVVSGRGRFVVLGDRGNRWGILNIPESLSLRAGDDGDLGGYGDHLQDDGQEDYGGCRGTIPNGSTAIAASWHGVYVHAVSGLGGVQPSISNEMLRTGPRSDAQADSDSDFAGGSIVAWGRNDRGQLPPPDLPTPAKLAVGSEHALALLQDGRVAAFGWGEHGNCGPDTDSQGNVSGTYNVISLPEAVGADEKVVGVGAGCATSWMIVTGVNLGS</sequence>
<gene>
    <name evidence="4" type="ORF">N7505_000721</name>
</gene>
<keyword evidence="1" id="KW-0677">Repeat</keyword>
<dbReference type="PANTHER" id="PTHR22870">
    <property type="entry name" value="REGULATOR OF CHROMOSOME CONDENSATION"/>
    <property type="match status" value="1"/>
</dbReference>
<comment type="caution">
    <text evidence="4">The sequence shown here is derived from an EMBL/GenBank/DDBJ whole genome shotgun (WGS) entry which is preliminary data.</text>
</comment>
<feature type="repeat" description="RCC1" evidence="2">
    <location>
        <begin position="158"/>
        <end position="212"/>
    </location>
</feature>
<dbReference type="InterPro" id="IPR000408">
    <property type="entry name" value="Reg_chr_condens"/>
</dbReference>
<evidence type="ECO:0008006" key="6">
    <source>
        <dbReference type="Google" id="ProtNLM"/>
    </source>
</evidence>
<evidence type="ECO:0000256" key="3">
    <source>
        <dbReference type="SAM" id="MobiDB-lite"/>
    </source>
</evidence>
<keyword evidence="5" id="KW-1185">Reference proteome</keyword>
<organism evidence="4 5">
    <name type="scientific">Penicillium chrysogenum</name>
    <name type="common">Penicillium notatum</name>
    <dbReference type="NCBI Taxonomy" id="5076"/>
    <lineage>
        <taxon>Eukaryota</taxon>
        <taxon>Fungi</taxon>
        <taxon>Dikarya</taxon>
        <taxon>Ascomycota</taxon>
        <taxon>Pezizomycotina</taxon>
        <taxon>Eurotiomycetes</taxon>
        <taxon>Eurotiomycetidae</taxon>
        <taxon>Eurotiales</taxon>
        <taxon>Aspergillaceae</taxon>
        <taxon>Penicillium</taxon>
        <taxon>Penicillium chrysogenum species complex</taxon>
    </lineage>
</organism>
<dbReference type="InterPro" id="IPR009091">
    <property type="entry name" value="RCC1/BLIP-II"/>
</dbReference>
<dbReference type="Pfam" id="PF13540">
    <property type="entry name" value="RCC1_2"/>
    <property type="match status" value="2"/>
</dbReference>
<feature type="repeat" description="RCC1" evidence="2">
    <location>
        <begin position="370"/>
        <end position="407"/>
    </location>
</feature>
<feature type="repeat" description="RCC1" evidence="2">
    <location>
        <begin position="213"/>
        <end position="264"/>
    </location>
</feature>
<evidence type="ECO:0000256" key="1">
    <source>
        <dbReference type="ARBA" id="ARBA00022737"/>
    </source>
</evidence>
<accession>A0ABQ8WVJ9</accession>
<evidence type="ECO:0000313" key="4">
    <source>
        <dbReference type="EMBL" id="KAJ5282741.1"/>
    </source>
</evidence>
<evidence type="ECO:0000313" key="5">
    <source>
        <dbReference type="Proteomes" id="UP001220256"/>
    </source>
</evidence>
<feature type="region of interest" description="Disordered" evidence="3">
    <location>
        <begin position="350"/>
        <end position="371"/>
    </location>
</feature>
<dbReference type="EMBL" id="JAPVEB010000001">
    <property type="protein sequence ID" value="KAJ5282741.1"/>
    <property type="molecule type" value="Genomic_DNA"/>
</dbReference>
<dbReference type="InterPro" id="IPR051210">
    <property type="entry name" value="Ub_ligase/GEF_domain"/>
</dbReference>
<dbReference type="Proteomes" id="UP001220256">
    <property type="component" value="Unassembled WGS sequence"/>
</dbReference>
<dbReference type="PRINTS" id="PR00633">
    <property type="entry name" value="RCCNDNSATION"/>
</dbReference>
<dbReference type="Gene3D" id="2.130.10.30">
    <property type="entry name" value="Regulator of chromosome condensation 1/beta-lactamase-inhibitor protein II"/>
    <property type="match status" value="2"/>
</dbReference>
<evidence type="ECO:0000256" key="2">
    <source>
        <dbReference type="PROSITE-ProRule" id="PRU00235"/>
    </source>
</evidence>
<feature type="compositionally biased region" description="Low complexity" evidence="3">
    <location>
        <begin position="357"/>
        <end position="371"/>
    </location>
</feature>
<dbReference type="SUPFAM" id="SSF50985">
    <property type="entry name" value="RCC1/BLIP-II"/>
    <property type="match status" value="1"/>
</dbReference>
<protein>
    <recommendedName>
        <fullName evidence="6">RCC1 repeat-containing protein</fullName>
    </recommendedName>
</protein>